<sequence length="91" mass="10473">MLDFVLDHVKAIKTFTQDSDNGVRDFEISNDEWTRLDDLRNTLKIFKLATLYFSSEEPTVADVILAIDKIDKFLATSIIKMEVLLLCLFSN</sequence>
<accession>A0ABR3ERJ5</accession>
<proteinExistence type="predicted"/>
<protein>
    <submittedName>
        <fullName evidence="1">Uncharacterized protein</fullName>
    </submittedName>
</protein>
<organism evidence="1 2">
    <name type="scientific">Marasmius crinis-equi</name>
    <dbReference type="NCBI Taxonomy" id="585013"/>
    <lineage>
        <taxon>Eukaryota</taxon>
        <taxon>Fungi</taxon>
        <taxon>Dikarya</taxon>
        <taxon>Basidiomycota</taxon>
        <taxon>Agaricomycotina</taxon>
        <taxon>Agaricomycetes</taxon>
        <taxon>Agaricomycetidae</taxon>
        <taxon>Agaricales</taxon>
        <taxon>Marasmiineae</taxon>
        <taxon>Marasmiaceae</taxon>
        <taxon>Marasmius</taxon>
    </lineage>
</organism>
<dbReference type="Proteomes" id="UP001465976">
    <property type="component" value="Unassembled WGS sequence"/>
</dbReference>
<evidence type="ECO:0000313" key="2">
    <source>
        <dbReference type="Proteomes" id="UP001465976"/>
    </source>
</evidence>
<keyword evidence="2" id="KW-1185">Reference proteome</keyword>
<reference evidence="1 2" key="1">
    <citation type="submission" date="2024-02" db="EMBL/GenBank/DDBJ databases">
        <title>A draft genome for the cacao thread blight pathogen Marasmius crinis-equi.</title>
        <authorList>
            <person name="Cohen S.P."/>
            <person name="Baruah I.K."/>
            <person name="Amoako-Attah I."/>
            <person name="Bukari Y."/>
            <person name="Meinhardt L.W."/>
            <person name="Bailey B.A."/>
        </authorList>
    </citation>
    <scope>NUCLEOTIDE SEQUENCE [LARGE SCALE GENOMIC DNA]</scope>
    <source>
        <strain evidence="1 2">GH-76</strain>
    </source>
</reference>
<gene>
    <name evidence="1" type="ORF">V5O48_016530</name>
</gene>
<name>A0ABR3ERJ5_9AGAR</name>
<dbReference type="EMBL" id="JBAHYK010002237">
    <property type="protein sequence ID" value="KAL0565495.1"/>
    <property type="molecule type" value="Genomic_DNA"/>
</dbReference>
<comment type="caution">
    <text evidence="1">The sequence shown here is derived from an EMBL/GenBank/DDBJ whole genome shotgun (WGS) entry which is preliminary data.</text>
</comment>
<evidence type="ECO:0000313" key="1">
    <source>
        <dbReference type="EMBL" id="KAL0565495.1"/>
    </source>
</evidence>